<evidence type="ECO:0000313" key="4">
    <source>
        <dbReference type="EMBL" id="GEU54769.1"/>
    </source>
</evidence>
<comment type="caution">
    <text evidence="4">The sequence shown here is derived from an EMBL/GenBank/DDBJ whole genome shotgun (WGS) entry which is preliminary data.</text>
</comment>
<dbReference type="GO" id="GO:0003676">
    <property type="term" value="F:nucleic acid binding"/>
    <property type="evidence" value="ECO:0007669"/>
    <property type="project" value="InterPro"/>
</dbReference>
<feature type="compositionally biased region" description="Basic and acidic residues" evidence="2">
    <location>
        <begin position="806"/>
        <end position="827"/>
    </location>
</feature>
<feature type="region of interest" description="Disordered" evidence="2">
    <location>
        <begin position="799"/>
        <end position="827"/>
    </location>
</feature>
<dbReference type="InterPro" id="IPR036875">
    <property type="entry name" value="Znf_CCHC_sf"/>
</dbReference>
<dbReference type="Pfam" id="PF22936">
    <property type="entry name" value="Pol_BBD"/>
    <property type="match status" value="1"/>
</dbReference>
<protein>
    <submittedName>
        <fullName evidence="4">Ribonuclease H-like domain-containing protein</fullName>
    </submittedName>
</protein>
<dbReference type="AlphaFoldDB" id="A0A6L2L0K6"/>
<feature type="compositionally biased region" description="Basic residues" evidence="2">
    <location>
        <begin position="753"/>
        <end position="774"/>
    </location>
</feature>
<reference evidence="4" key="1">
    <citation type="journal article" date="2019" name="Sci. Rep.">
        <title>Draft genome of Tanacetum cinerariifolium, the natural source of mosquito coil.</title>
        <authorList>
            <person name="Yamashiro T."/>
            <person name="Shiraishi A."/>
            <person name="Satake H."/>
            <person name="Nakayama K."/>
        </authorList>
    </citation>
    <scope>NUCLEOTIDE SEQUENCE</scope>
</reference>
<keyword evidence="1" id="KW-0175">Coiled coil</keyword>
<feature type="region of interest" description="Disordered" evidence="2">
    <location>
        <begin position="682"/>
        <end position="717"/>
    </location>
</feature>
<dbReference type="InterPro" id="IPR054722">
    <property type="entry name" value="PolX-like_BBD"/>
</dbReference>
<feature type="region of interest" description="Disordered" evidence="2">
    <location>
        <begin position="732"/>
        <end position="781"/>
    </location>
</feature>
<feature type="domain" description="Retrovirus-related Pol polyprotein from transposon TNT 1-94-like beta-barrel" evidence="3">
    <location>
        <begin position="368"/>
        <end position="418"/>
    </location>
</feature>
<feature type="region of interest" description="Disordered" evidence="2">
    <location>
        <begin position="648"/>
        <end position="668"/>
    </location>
</feature>
<dbReference type="SUPFAM" id="SSF57756">
    <property type="entry name" value="Retrovirus zinc finger-like domains"/>
    <property type="match status" value="1"/>
</dbReference>
<dbReference type="GO" id="GO:0008270">
    <property type="term" value="F:zinc ion binding"/>
    <property type="evidence" value="ECO:0007669"/>
    <property type="project" value="InterPro"/>
</dbReference>
<organism evidence="4">
    <name type="scientific">Tanacetum cinerariifolium</name>
    <name type="common">Dalmatian daisy</name>
    <name type="synonym">Chrysanthemum cinerariifolium</name>
    <dbReference type="NCBI Taxonomy" id="118510"/>
    <lineage>
        <taxon>Eukaryota</taxon>
        <taxon>Viridiplantae</taxon>
        <taxon>Streptophyta</taxon>
        <taxon>Embryophyta</taxon>
        <taxon>Tracheophyta</taxon>
        <taxon>Spermatophyta</taxon>
        <taxon>Magnoliopsida</taxon>
        <taxon>eudicotyledons</taxon>
        <taxon>Gunneridae</taxon>
        <taxon>Pentapetalae</taxon>
        <taxon>asterids</taxon>
        <taxon>campanulids</taxon>
        <taxon>Asterales</taxon>
        <taxon>Asteraceae</taxon>
        <taxon>Asteroideae</taxon>
        <taxon>Anthemideae</taxon>
        <taxon>Anthemidinae</taxon>
        <taxon>Tanacetum</taxon>
    </lineage>
</organism>
<sequence>MADYSLWEVIENGNAPSITKVVEGVETIIAPATAKEKVQRLELKARSTLLMGIPDEHQFKFNSIKDAKSLLQAIEKRFGGNAAIKKTQRNLLKQQYENFTASSSERNKPEVDTLSLDDLYNNLKIYEPEDLQQIHPDDLEEIDLRWQMTMLSIRARRFFKSTGRKCSMNGNETNGFDKSKVECYNCHKRGHFAREYRAPKSQDTKHKEIIRRTVPVETPTSAALVSCDGFSGYDWSIFYAGHFPCSNALSLGYNDVPPPYTGNFMPPKPNLSFHGLEEFVNEHIVSEPTVKKSVVETSEAKASVDNPTVIRKNFGPLLIEDWISDSEDEAESKSKIEKKTVKPSFAKIKFVKSKEQGNPQMDLQDERVIDSGCSRHMTWNMSYLIDYKEIDGRYVAFGGNPKEAKSTGNGTIKTVNAAGMTYYRQLKVNAGRHKLTNADDDAKGVDCLPNAAIFEQLTLTGTMASTIICLAINQKFNFSKYIFESMVKNLDNVNKVLMYPRKPRRKVTEIPQPSDLIEHVADEAVNEDIYDSLERAATTATSLDAVVVPGAKKPWGILLLRLETTKTTKALEIDSLKRRVKKLERTKRSKTYRLKRLYKVGLSERMESSEDEDLGEEDASKQGRIADIDANKDIYLVNVHNDEDMLGVNDLDSDEGTTTTTPTIITGASSRPKAKGLIIHEQEQAPKPTVSSQQPSQVKDKGKGKMVEQEPVKKLSKKDQLMLDEELAFKLQAEEEEEEEEEEKRLAKEKAQQIKKKMKKFYAAKRAKEKRNKPPTRAQQRSIMTKLVLESSKKAKAEVIKGSSKRAGEELEQENAKKQKIEDDKESRELKQCLEIIPDDGDDVTIDATPLSSKSPAIVDYNIHKEGKKSYF</sequence>
<gene>
    <name evidence="4" type="ORF">Tci_026747</name>
</gene>
<evidence type="ECO:0000256" key="1">
    <source>
        <dbReference type="SAM" id="Coils"/>
    </source>
</evidence>
<dbReference type="EMBL" id="BKCJ010003386">
    <property type="protein sequence ID" value="GEU54769.1"/>
    <property type="molecule type" value="Genomic_DNA"/>
</dbReference>
<evidence type="ECO:0000256" key="2">
    <source>
        <dbReference type="SAM" id="MobiDB-lite"/>
    </source>
</evidence>
<feature type="compositionally biased region" description="Basic and acidic residues" evidence="2">
    <location>
        <begin position="743"/>
        <end position="752"/>
    </location>
</feature>
<proteinExistence type="predicted"/>
<feature type="compositionally biased region" description="Basic and acidic residues" evidence="2">
    <location>
        <begin position="698"/>
        <end position="717"/>
    </location>
</feature>
<feature type="compositionally biased region" description="Low complexity" evidence="2">
    <location>
        <begin position="657"/>
        <end position="666"/>
    </location>
</feature>
<evidence type="ECO:0000259" key="3">
    <source>
        <dbReference type="Pfam" id="PF22936"/>
    </source>
</evidence>
<feature type="coiled-coil region" evidence="1">
    <location>
        <begin position="566"/>
        <end position="593"/>
    </location>
</feature>
<name>A0A6L2L0K6_TANCI</name>
<accession>A0A6L2L0K6</accession>